<dbReference type="GO" id="GO:0043240">
    <property type="term" value="C:Fanconi anaemia nuclear complex"/>
    <property type="evidence" value="ECO:0007669"/>
    <property type="project" value="InterPro"/>
</dbReference>
<dbReference type="Proteomes" id="UP000265020">
    <property type="component" value="Unassembled WGS sequence"/>
</dbReference>
<accession>A0A3Q2EDJ6</accession>
<dbReference type="STRING" id="28743.ENSCVAP00000030317"/>
<dbReference type="InterPro" id="IPR029251">
    <property type="entry name" value="Faap100"/>
</dbReference>
<evidence type="ECO:0000313" key="1">
    <source>
        <dbReference type="Ensembl" id="ENSCVAP00000030317.1"/>
    </source>
</evidence>
<evidence type="ECO:0000313" key="2">
    <source>
        <dbReference type="Proteomes" id="UP000265020"/>
    </source>
</evidence>
<reference evidence="1" key="2">
    <citation type="submission" date="2025-09" db="UniProtKB">
        <authorList>
            <consortium name="Ensembl"/>
        </authorList>
    </citation>
    <scope>IDENTIFICATION</scope>
</reference>
<proteinExistence type="predicted"/>
<dbReference type="AlphaFoldDB" id="A0A3Q2EDJ6"/>
<dbReference type="GO" id="GO:0005654">
    <property type="term" value="C:nucleoplasm"/>
    <property type="evidence" value="ECO:0007669"/>
    <property type="project" value="TreeGrafter"/>
</dbReference>
<keyword evidence="2" id="KW-1185">Reference proteome</keyword>
<dbReference type="GeneTree" id="ENSGT00390000016682"/>
<dbReference type="GO" id="GO:0036297">
    <property type="term" value="P:interstrand cross-link repair"/>
    <property type="evidence" value="ECO:0007669"/>
    <property type="project" value="InterPro"/>
</dbReference>
<dbReference type="Ensembl" id="ENSCVAT00000031658.1">
    <property type="protein sequence ID" value="ENSCVAP00000030317.1"/>
    <property type="gene ID" value="ENSCVAG00000018628.1"/>
</dbReference>
<dbReference type="Pfam" id="PF15146">
    <property type="entry name" value="FANCAA"/>
    <property type="match status" value="1"/>
</dbReference>
<sequence>MFLAVMEGRCAAECWADFGVLLKPGTPLLKRASGTNVFICTGSDEVYVFTTEEKKIKVSKTGLKFLTHFKTQVCHPKDGSGITELDVTSESLIAVAEGLSSFLLVGSLLLTFCQTDTSWLLTLYKTQGQSQSHTCDLISSFSLPLVSPSVQSHMESKSVLICVYCGNATPLSYSPTASDAGSSCRHFLLQPVLFKLLFGVEAALAKSPVVLCGLPDGRLCFLPLRLPGSRLQVLHSLEQPVVFIGASAVMETDAGCAAALVALGKQGRVLLMEAGRAGSGREGGIASYSKGSILGPVECACVDKSCLYYSTGSDLLALALSEGSAGRERKEDEEASGSRDAFFYRPDSLNVSGVVALDQPTCEAQLLSLSVRGQLWRISVPIKTRGEGLSTLCSSQIGRSVGDLLSAIGNVCERASVLKTSIGSKNQILKQLNEVINISFLLTDSPNPEDKPIRCRGLVRWSRLLDKDSLDLTCFLENLSPYLLERGWTLSVLLHPLSSFPKAGEGTCSANYSFPFHSLHPGDSLRVCVPVMAAGDASIPVTVTCSLIFSLRSFLGGKGETSFSGLHNGCFSLPLNTLMVDWLHALRMIGPSSAQSTYISPSNSNQADAIQAFISSRQMGCREGDGSSRTGGYSATVRMSSDLLRLQRSKDPKLAPQRSCVSLLEWLLSESCGGVKIGHKEEKMDRISSVVCGRAPNEAPIKLTAKEPPVSVEIKVESPSAAAVCGLHHAVLLRIQVNAFLNLPYSLITPSRRLQNQDFRFALSVGMSSGQMHQILLSVYQQLRDSPLLIV</sequence>
<name>A0A3Q2EDJ6_CYPVA</name>
<protein>
    <submittedName>
        <fullName evidence="1">FA core complex associated protein 100</fullName>
    </submittedName>
</protein>
<reference evidence="1" key="1">
    <citation type="submission" date="2025-08" db="UniProtKB">
        <authorList>
            <consortium name="Ensembl"/>
        </authorList>
    </citation>
    <scope>IDENTIFICATION</scope>
</reference>
<organism evidence="1 2">
    <name type="scientific">Cyprinodon variegatus</name>
    <name type="common">Sheepshead minnow</name>
    <dbReference type="NCBI Taxonomy" id="28743"/>
    <lineage>
        <taxon>Eukaryota</taxon>
        <taxon>Metazoa</taxon>
        <taxon>Chordata</taxon>
        <taxon>Craniata</taxon>
        <taxon>Vertebrata</taxon>
        <taxon>Euteleostomi</taxon>
        <taxon>Actinopterygii</taxon>
        <taxon>Neopterygii</taxon>
        <taxon>Teleostei</taxon>
        <taxon>Neoteleostei</taxon>
        <taxon>Acanthomorphata</taxon>
        <taxon>Ovalentaria</taxon>
        <taxon>Atherinomorphae</taxon>
        <taxon>Cyprinodontiformes</taxon>
        <taxon>Cyprinodontidae</taxon>
        <taxon>Cyprinodon</taxon>
    </lineage>
</organism>
<dbReference type="PANTHER" id="PTHR14890">
    <property type="entry name" value="FANCONI ANEMIA CORE COMPLEX-ASSOCIATED PROTEIN 100"/>
    <property type="match status" value="1"/>
</dbReference>
<dbReference type="PANTHER" id="PTHR14890:SF1">
    <property type="entry name" value="FANCONI ANEMIA CORE COMPLEX-ASSOCIATED PROTEIN 100"/>
    <property type="match status" value="1"/>
</dbReference>
<dbReference type="OMA" id="RVHHAVI"/>